<feature type="compositionally biased region" description="Acidic residues" evidence="1">
    <location>
        <begin position="437"/>
        <end position="446"/>
    </location>
</feature>
<feature type="compositionally biased region" description="Pro residues" evidence="1">
    <location>
        <begin position="366"/>
        <end position="380"/>
    </location>
</feature>
<dbReference type="Proteomes" id="UP000653493">
    <property type="component" value="Unassembled WGS sequence"/>
</dbReference>
<feature type="compositionally biased region" description="Basic and acidic residues" evidence="1">
    <location>
        <begin position="403"/>
        <end position="412"/>
    </location>
</feature>
<accession>A0A918LAE6</accession>
<dbReference type="EMBL" id="BMSL01000002">
    <property type="protein sequence ID" value="GGS26087.1"/>
    <property type="molecule type" value="Genomic_DNA"/>
</dbReference>
<proteinExistence type="predicted"/>
<feature type="region of interest" description="Disordered" evidence="1">
    <location>
        <begin position="347"/>
        <end position="446"/>
    </location>
</feature>
<reference evidence="2" key="2">
    <citation type="submission" date="2020-09" db="EMBL/GenBank/DDBJ databases">
        <authorList>
            <person name="Sun Q."/>
            <person name="Ohkuma M."/>
        </authorList>
    </citation>
    <scope>NUCLEOTIDE SEQUENCE</scope>
    <source>
        <strain evidence="2">JCM 4234</strain>
    </source>
</reference>
<sequence>MKHRTPGLLFVALCGLAPAALGHFLDWSAWLWGFMSMVTASSSLLLVMTVLSGGHTSVDPYEPGEPEPPAVPTEQPYQEARVVDALLPSATDGYDFLFSATVWWRPVPDHSGQADSASSALAVSSVVSRALEVVRHEEPGRASFARYLLEGQLGILLPDPNGRVQAMAADVTLTLAPADRERLQKLNDLRKDEEIWEYERQHERNKRRYLGDDVLKSAGSAVVWWLARHEHEIEKAVDMIGPLAQVAAAANNEEVPELFRHLLVPPVGARSEATAGGPLWGGDDHEGGVFGREEEVGVSDRLRLLLTEAGLKPDMDGYTVLAHRMMRFLRTEGLDEAADEIRRAFGLAPDKGPEDEPSSEGNTTGPWPPRSPVPEGPPFTDPDVAPAASTFAPGTAEGSANIGDRRQDRWETSEDDTPSPHFWDPSHSPRRTAEPSPWDEDEENGV</sequence>
<protein>
    <submittedName>
        <fullName evidence="2">Uncharacterized protein</fullName>
    </submittedName>
</protein>
<organism evidence="2 3">
    <name type="scientific">Streptomyces griseoviridis</name>
    <dbReference type="NCBI Taxonomy" id="45398"/>
    <lineage>
        <taxon>Bacteria</taxon>
        <taxon>Bacillati</taxon>
        <taxon>Actinomycetota</taxon>
        <taxon>Actinomycetes</taxon>
        <taxon>Kitasatosporales</taxon>
        <taxon>Streptomycetaceae</taxon>
        <taxon>Streptomyces</taxon>
    </lineage>
</organism>
<dbReference type="AlphaFoldDB" id="A0A918LAE6"/>
<evidence type="ECO:0000313" key="3">
    <source>
        <dbReference type="Proteomes" id="UP000653493"/>
    </source>
</evidence>
<comment type="caution">
    <text evidence="2">The sequence shown here is derived from an EMBL/GenBank/DDBJ whole genome shotgun (WGS) entry which is preliminary data.</text>
</comment>
<name>A0A918LAE6_STRGD</name>
<gene>
    <name evidence="2" type="ORF">GCM10010238_13040</name>
</gene>
<evidence type="ECO:0000313" key="2">
    <source>
        <dbReference type="EMBL" id="GGS26087.1"/>
    </source>
</evidence>
<keyword evidence="3" id="KW-1185">Reference proteome</keyword>
<evidence type="ECO:0000256" key="1">
    <source>
        <dbReference type="SAM" id="MobiDB-lite"/>
    </source>
</evidence>
<reference evidence="2" key="1">
    <citation type="journal article" date="2014" name="Int. J. Syst. Evol. Microbiol.">
        <title>Complete genome sequence of Corynebacterium casei LMG S-19264T (=DSM 44701T), isolated from a smear-ripened cheese.</title>
        <authorList>
            <consortium name="US DOE Joint Genome Institute (JGI-PGF)"/>
            <person name="Walter F."/>
            <person name="Albersmeier A."/>
            <person name="Kalinowski J."/>
            <person name="Ruckert C."/>
        </authorList>
    </citation>
    <scope>NUCLEOTIDE SEQUENCE</scope>
    <source>
        <strain evidence="2">JCM 4234</strain>
    </source>
</reference>